<dbReference type="Proteomes" id="UP001056120">
    <property type="component" value="Linkage Group LG24"/>
</dbReference>
<reference evidence="1 2" key="2">
    <citation type="journal article" date="2022" name="Mol. Ecol. Resour.">
        <title>The genomes of chicory, endive, great burdock and yacon provide insights into Asteraceae paleo-polyploidization history and plant inulin production.</title>
        <authorList>
            <person name="Fan W."/>
            <person name="Wang S."/>
            <person name="Wang H."/>
            <person name="Wang A."/>
            <person name="Jiang F."/>
            <person name="Liu H."/>
            <person name="Zhao H."/>
            <person name="Xu D."/>
            <person name="Zhang Y."/>
        </authorList>
    </citation>
    <scope>NUCLEOTIDE SEQUENCE [LARGE SCALE GENOMIC DNA]</scope>
    <source>
        <strain evidence="2">cv. Yunnan</strain>
        <tissue evidence="1">Leaves</tissue>
    </source>
</reference>
<gene>
    <name evidence="1" type="ORF">L1987_71284</name>
</gene>
<evidence type="ECO:0000313" key="1">
    <source>
        <dbReference type="EMBL" id="KAI3712719.1"/>
    </source>
</evidence>
<evidence type="ECO:0000313" key="2">
    <source>
        <dbReference type="Proteomes" id="UP001056120"/>
    </source>
</evidence>
<accession>A0ACB9ASU3</accession>
<sequence>MSDRKGNREEAARGELGGEVVAVCGGVGVSASVKQDEEDGDDEHSEARGGLVRRQRLTRLGFCPTRIMVVRDHASVR</sequence>
<comment type="caution">
    <text evidence="1">The sequence shown here is derived from an EMBL/GenBank/DDBJ whole genome shotgun (WGS) entry which is preliminary data.</text>
</comment>
<proteinExistence type="predicted"/>
<reference evidence="2" key="1">
    <citation type="journal article" date="2022" name="Mol. Ecol. Resour.">
        <title>The genomes of chicory, endive, great burdock and yacon provide insights into Asteraceae palaeo-polyploidization history and plant inulin production.</title>
        <authorList>
            <person name="Fan W."/>
            <person name="Wang S."/>
            <person name="Wang H."/>
            <person name="Wang A."/>
            <person name="Jiang F."/>
            <person name="Liu H."/>
            <person name="Zhao H."/>
            <person name="Xu D."/>
            <person name="Zhang Y."/>
        </authorList>
    </citation>
    <scope>NUCLEOTIDE SEQUENCE [LARGE SCALE GENOMIC DNA]</scope>
    <source>
        <strain evidence="2">cv. Yunnan</strain>
    </source>
</reference>
<protein>
    <submittedName>
        <fullName evidence="1">Uncharacterized protein</fullName>
    </submittedName>
</protein>
<dbReference type="EMBL" id="CM042041">
    <property type="protein sequence ID" value="KAI3712719.1"/>
    <property type="molecule type" value="Genomic_DNA"/>
</dbReference>
<organism evidence="1 2">
    <name type="scientific">Smallanthus sonchifolius</name>
    <dbReference type="NCBI Taxonomy" id="185202"/>
    <lineage>
        <taxon>Eukaryota</taxon>
        <taxon>Viridiplantae</taxon>
        <taxon>Streptophyta</taxon>
        <taxon>Embryophyta</taxon>
        <taxon>Tracheophyta</taxon>
        <taxon>Spermatophyta</taxon>
        <taxon>Magnoliopsida</taxon>
        <taxon>eudicotyledons</taxon>
        <taxon>Gunneridae</taxon>
        <taxon>Pentapetalae</taxon>
        <taxon>asterids</taxon>
        <taxon>campanulids</taxon>
        <taxon>Asterales</taxon>
        <taxon>Asteraceae</taxon>
        <taxon>Asteroideae</taxon>
        <taxon>Heliantheae alliance</taxon>
        <taxon>Millerieae</taxon>
        <taxon>Smallanthus</taxon>
    </lineage>
</organism>
<keyword evidence="2" id="KW-1185">Reference proteome</keyword>
<name>A0ACB9ASU3_9ASTR</name>